<dbReference type="Pfam" id="PF01554">
    <property type="entry name" value="MatE"/>
    <property type="match status" value="2"/>
</dbReference>
<evidence type="ECO:0000256" key="7">
    <source>
        <dbReference type="SAM" id="MobiDB-lite"/>
    </source>
</evidence>
<feature type="transmembrane region" description="Helical" evidence="6">
    <location>
        <begin position="257"/>
        <end position="280"/>
    </location>
</feature>
<keyword evidence="5 6" id="KW-0472">Membrane</keyword>
<sequence>MADMQSEGEAQAGEAQVPGRKGLGHRTLNESKKLWHIAAPAILTSVLQFSVGFVTVAFVGHLGTVELAAVSVVQNVIEGFVFGIMLGMGSALETLCGQAVGAGKFHMLGVYMQRSWIITCSTALLLTPVYIFTTPILKLLRQSDQVSQVAGKYGIWVLPQLYGYAVNFPIQKFFQSQSRVWVMAAISSVALTLHVFLNWVFLTKLGHGVVGAAMVGNITWWFINLSQFIYLISGFFPDAWTGFSLSAFQALGSFIKLSLSSAIMLCLELWYFTAVILLVGSLKNAAIALNAISICMNFQLWAFMITLGFNAAISVRVSNELGAGHASAAKFAVVVAVVTSVLFGILFMCLVLVTRSDFPKLFTDKPDVMRATSKLGYLLAATILLSSIQPVLSGVAVGAGWQAVVAFINIGCYYLIGLPAGALLGFKFKLNTTGIWSGMLLGTVFQTIILIRITLRTNWQKEALRAEERIRTWGGPPEDEQDATITEGFAASELHAARNYFRADTAITKLR</sequence>
<dbReference type="GO" id="GO:0016020">
    <property type="term" value="C:membrane"/>
    <property type="evidence" value="ECO:0007669"/>
    <property type="project" value="UniProtKB-SubCell"/>
</dbReference>
<comment type="subcellular location">
    <subcellularLocation>
        <location evidence="1">Membrane</location>
        <topology evidence="1">Multi-pass membrane protein</topology>
    </subcellularLocation>
</comment>
<dbReference type="AlphaFoldDB" id="A0AAV7DXZ1"/>
<dbReference type="GO" id="GO:0015297">
    <property type="term" value="F:antiporter activity"/>
    <property type="evidence" value="ECO:0007669"/>
    <property type="project" value="InterPro"/>
</dbReference>
<comment type="similarity">
    <text evidence="2 6">Belongs to the multi antimicrobial extrusion (MATE) (TC 2.A.66.1) family.</text>
</comment>
<comment type="caution">
    <text evidence="8">The sequence shown here is derived from an EMBL/GenBank/DDBJ whole genome shotgun (WGS) entry which is preliminary data.</text>
</comment>
<evidence type="ECO:0000256" key="3">
    <source>
        <dbReference type="ARBA" id="ARBA00022692"/>
    </source>
</evidence>
<feature type="transmembrane region" description="Helical" evidence="6">
    <location>
        <begin position="331"/>
        <end position="354"/>
    </location>
</feature>
<organism evidence="8 9">
    <name type="scientific">Aristolochia fimbriata</name>
    <name type="common">White veined hardy Dutchman's pipe vine</name>
    <dbReference type="NCBI Taxonomy" id="158543"/>
    <lineage>
        <taxon>Eukaryota</taxon>
        <taxon>Viridiplantae</taxon>
        <taxon>Streptophyta</taxon>
        <taxon>Embryophyta</taxon>
        <taxon>Tracheophyta</taxon>
        <taxon>Spermatophyta</taxon>
        <taxon>Magnoliopsida</taxon>
        <taxon>Magnoliidae</taxon>
        <taxon>Piperales</taxon>
        <taxon>Aristolochiaceae</taxon>
        <taxon>Aristolochia</taxon>
    </lineage>
</organism>
<keyword evidence="3 6" id="KW-0812">Transmembrane</keyword>
<evidence type="ECO:0000256" key="2">
    <source>
        <dbReference type="ARBA" id="ARBA00010199"/>
    </source>
</evidence>
<keyword evidence="4 6" id="KW-1133">Transmembrane helix</keyword>
<dbReference type="NCBIfam" id="TIGR00797">
    <property type="entry name" value="matE"/>
    <property type="match status" value="1"/>
</dbReference>
<evidence type="ECO:0000313" key="9">
    <source>
        <dbReference type="Proteomes" id="UP000825729"/>
    </source>
</evidence>
<dbReference type="GO" id="GO:1990961">
    <property type="term" value="P:xenobiotic detoxification by transmembrane export across the plasma membrane"/>
    <property type="evidence" value="ECO:0007669"/>
    <property type="project" value="InterPro"/>
</dbReference>
<dbReference type="GO" id="GO:0042910">
    <property type="term" value="F:xenobiotic transmembrane transporter activity"/>
    <property type="evidence" value="ECO:0007669"/>
    <property type="project" value="InterPro"/>
</dbReference>
<feature type="transmembrane region" description="Helical" evidence="6">
    <location>
        <begin position="375"/>
        <end position="397"/>
    </location>
</feature>
<protein>
    <recommendedName>
        <fullName evidence="6">Protein DETOXIFICATION</fullName>
    </recommendedName>
    <alternativeName>
        <fullName evidence="6">Multidrug and toxic compound extrusion protein</fullName>
    </alternativeName>
</protein>
<keyword evidence="9" id="KW-1185">Reference proteome</keyword>
<name>A0AAV7DXZ1_ARIFI</name>
<feature type="transmembrane region" description="Helical" evidence="6">
    <location>
        <begin position="34"/>
        <end position="60"/>
    </location>
</feature>
<dbReference type="PANTHER" id="PTHR11206">
    <property type="entry name" value="MULTIDRUG RESISTANCE PROTEIN"/>
    <property type="match status" value="1"/>
</dbReference>
<dbReference type="CDD" id="cd13132">
    <property type="entry name" value="MATE_eukaryotic"/>
    <property type="match status" value="1"/>
</dbReference>
<dbReference type="InterPro" id="IPR002528">
    <property type="entry name" value="MATE_fam"/>
</dbReference>
<evidence type="ECO:0000256" key="6">
    <source>
        <dbReference type="RuleBase" id="RU004914"/>
    </source>
</evidence>
<feature type="transmembrane region" description="Helical" evidence="6">
    <location>
        <begin position="433"/>
        <end position="455"/>
    </location>
</feature>
<evidence type="ECO:0000256" key="5">
    <source>
        <dbReference type="ARBA" id="ARBA00023136"/>
    </source>
</evidence>
<dbReference type="Proteomes" id="UP000825729">
    <property type="component" value="Unassembled WGS sequence"/>
</dbReference>
<feature type="region of interest" description="Disordered" evidence="7">
    <location>
        <begin position="1"/>
        <end position="23"/>
    </location>
</feature>
<feature type="transmembrane region" description="Helical" evidence="6">
    <location>
        <begin position="205"/>
        <end position="223"/>
    </location>
</feature>
<evidence type="ECO:0000256" key="1">
    <source>
        <dbReference type="ARBA" id="ARBA00004141"/>
    </source>
</evidence>
<evidence type="ECO:0000256" key="4">
    <source>
        <dbReference type="ARBA" id="ARBA00022989"/>
    </source>
</evidence>
<reference evidence="8 9" key="1">
    <citation type="submission" date="2021-07" db="EMBL/GenBank/DDBJ databases">
        <title>The Aristolochia fimbriata genome: insights into angiosperm evolution, floral development and chemical biosynthesis.</title>
        <authorList>
            <person name="Jiao Y."/>
        </authorList>
    </citation>
    <scope>NUCLEOTIDE SEQUENCE [LARGE SCALE GENOMIC DNA]</scope>
    <source>
        <strain evidence="8">IBCAS-2021</strain>
        <tissue evidence="8">Leaf</tissue>
    </source>
</reference>
<evidence type="ECO:0000313" key="8">
    <source>
        <dbReference type="EMBL" id="KAG9440874.1"/>
    </source>
</evidence>
<feature type="transmembrane region" description="Helical" evidence="6">
    <location>
        <begin position="80"/>
        <end position="103"/>
    </location>
</feature>
<gene>
    <name evidence="8" type="ORF">H6P81_021039</name>
</gene>
<proteinExistence type="inferred from homology"/>
<feature type="transmembrane region" description="Helical" evidence="6">
    <location>
        <begin position="287"/>
        <end position="311"/>
    </location>
</feature>
<feature type="transmembrane region" description="Helical" evidence="6">
    <location>
        <begin position="182"/>
        <end position="199"/>
    </location>
</feature>
<feature type="transmembrane region" description="Helical" evidence="6">
    <location>
        <begin position="403"/>
        <end position="426"/>
    </location>
</feature>
<dbReference type="InterPro" id="IPR045069">
    <property type="entry name" value="MATE_euk"/>
</dbReference>
<accession>A0AAV7DXZ1</accession>
<dbReference type="EMBL" id="JAINDJ010000008">
    <property type="protein sequence ID" value="KAG9440874.1"/>
    <property type="molecule type" value="Genomic_DNA"/>
</dbReference>
<feature type="transmembrane region" description="Helical" evidence="6">
    <location>
        <begin position="115"/>
        <end position="133"/>
    </location>
</feature>